<accession>A0A9W9ZA00</accession>
<comment type="caution">
    <text evidence="1">The sequence shown here is derived from an EMBL/GenBank/DDBJ whole genome shotgun (WGS) entry which is preliminary data.</text>
</comment>
<name>A0A9W9ZA00_9CNID</name>
<protein>
    <submittedName>
        <fullName evidence="1">Uncharacterized protein</fullName>
    </submittedName>
</protein>
<reference evidence="1" key="1">
    <citation type="submission" date="2023-01" db="EMBL/GenBank/DDBJ databases">
        <title>Genome assembly of the deep-sea coral Lophelia pertusa.</title>
        <authorList>
            <person name="Herrera S."/>
            <person name="Cordes E."/>
        </authorList>
    </citation>
    <scope>NUCLEOTIDE SEQUENCE</scope>
    <source>
        <strain evidence="1">USNM1676648</strain>
        <tissue evidence="1">Polyp</tissue>
    </source>
</reference>
<sequence length="144" mass="16773">MAIYDCLKRQQDPIWTQREVGKFWEVVRPYLTHLLDDEMPLPDFNIDFSCLNSNSDKDRQLCMDVVHGCLWKGKYSLAVANLNAVEAFFDNENKGRQHLTIAEKLRKLEDAFKRSPFERRHVLPQCSMYMGNSIAHYNMSAGVT</sequence>
<dbReference type="EMBL" id="MU826373">
    <property type="protein sequence ID" value="KAJ7377752.1"/>
    <property type="molecule type" value="Genomic_DNA"/>
</dbReference>
<proteinExistence type="predicted"/>
<evidence type="ECO:0000313" key="2">
    <source>
        <dbReference type="Proteomes" id="UP001163046"/>
    </source>
</evidence>
<dbReference type="AlphaFoldDB" id="A0A9W9ZA00"/>
<organism evidence="1 2">
    <name type="scientific">Desmophyllum pertusum</name>
    <dbReference type="NCBI Taxonomy" id="174260"/>
    <lineage>
        <taxon>Eukaryota</taxon>
        <taxon>Metazoa</taxon>
        <taxon>Cnidaria</taxon>
        <taxon>Anthozoa</taxon>
        <taxon>Hexacorallia</taxon>
        <taxon>Scleractinia</taxon>
        <taxon>Caryophylliina</taxon>
        <taxon>Caryophylliidae</taxon>
        <taxon>Desmophyllum</taxon>
    </lineage>
</organism>
<dbReference type="Proteomes" id="UP001163046">
    <property type="component" value="Unassembled WGS sequence"/>
</dbReference>
<dbReference type="OrthoDB" id="5979083at2759"/>
<evidence type="ECO:0000313" key="1">
    <source>
        <dbReference type="EMBL" id="KAJ7377752.1"/>
    </source>
</evidence>
<keyword evidence="2" id="KW-1185">Reference proteome</keyword>
<gene>
    <name evidence="1" type="ORF">OS493_026888</name>
</gene>